<dbReference type="SUPFAM" id="SSF103190">
    <property type="entry name" value="Sensory domain-like"/>
    <property type="match status" value="1"/>
</dbReference>
<keyword evidence="12" id="KW-0902">Two-component regulatory system</keyword>
<proteinExistence type="predicted"/>
<reference evidence="16 17" key="1">
    <citation type="journal article" date="2025" name="Int. J. Syst. Evol. Microbiol.">
        <title>Desulfovibrio falkowii sp. nov., Porphyromonas miyakawae sp. nov., Mediterraneibacter flintii sp. nov. and Owariibacterium komagatae gen. nov., sp. nov., isolated from human faeces.</title>
        <authorList>
            <person name="Hamaguchi T."/>
            <person name="Ohara M."/>
            <person name="Hisatomi A."/>
            <person name="Sekiguchi K."/>
            <person name="Takeda J.I."/>
            <person name="Ueyama J."/>
            <person name="Ito M."/>
            <person name="Nishiwaki H."/>
            <person name="Ogi T."/>
            <person name="Hirayama M."/>
            <person name="Ohkuma M."/>
            <person name="Sakamoto M."/>
            <person name="Ohno K."/>
        </authorList>
    </citation>
    <scope>NUCLEOTIDE SEQUENCE [LARGE SCALE GENOMIC DNA]</scope>
    <source>
        <strain evidence="16 17">13CB8C</strain>
    </source>
</reference>
<sequence>MDFIKNNSLFIKLVIMVSLALCPPILLSHLAGSYFISKYGFEQAEQTVANVAQLTAESSAVIEGMEEPRGEAWKQMADFLGMLTSVSGVKFIVLIDMNGNRIYHPEAQKIGAHVVGGDEGEALKGKTYISSARGTFGFSQRAFRPVYAENGRQVGAVVVGIMSRDIENNVARLTSPMTWLFGLSLIIGLVLAVLLSRKIKKILFGLEPHQIARMLEERNAILSTVREGIIAINKNSRLVVVNEMAEKILRAAGVKGKLLGQPVQEVVPSTRLDSILRQGKPEYDREQNINGLIIMTNRAPVIIQGKTVGAVATFRDLTEIRVQAERLTGLRNYAEALRSRSHEYLNRLHVISGLLNNRCYAELEGYLADIIGSKVREISSIKANVREPVVVGLLESKFSRANELGVTLSIGGDGIIPPLSSRGGHALVTVLGNLVDNAFDAVSYTDEKHIHLNVHSDAARLVISVSDTGRGVDENHLQKIFNKGFSTKGAGRGIGLYMLLLTLDELDGSVEIDSHVEQGTTFTVSVPLARLMRENCP</sequence>
<dbReference type="SUPFAM" id="SSF55890">
    <property type="entry name" value="Sporulation response regulatory protein Spo0B"/>
    <property type="match status" value="1"/>
</dbReference>
<evidence type="ECO:0000256" key="10">
    <source>
        <dbReference type="ARBA" id="ARBA00022840"/>
    </source>
</evidence>
<keyword evidence="7 14" id="KW-0812">Transmembrane</keyword>
<evidence type="ECO:0000256" key="11">
    <source>
        <dbReference type="ARBA" id="ARBA00022989"/>
    </source>
</evidence>
<dbReference type="Gene3D" id="1.10.287.130">
    <property type="match status" value="1"/>
</dbReference>
<keyword evidence="9 16" id="KW-0418">Kinase</keyword>
<evidence type="ECO:0000256" key="6">
    <source>
        <dbReference type="ARBA" id="ARBA00022679"/>
    </source>
</evidence>
<organism evidence="16 17">
    <name type="scientific">Desulfovibrio falkowii</name>
    <dbReference type="NCBI Taxonomy" id="3136602"/>
    <lineage>
        <taxon>Bacteria</taxon>
        <taxon>Pseudomonadati</taxon>
        <taxon>Thermodesulfobacteriota</taxon>
        <taxon>Desulfovibrionia</taxon>
        <taxon>Desulfovibrionales</taxon>
        <taxon>Desulfovibrionaceae</taxon>
        <taxon>Desulfovibrio</taxon>
    </lineage>
</organism>
<dbReference type="InterPro" id="IPR004358">
    <property type="entry name" value="Sig_transdc_His_kin-like_C"/>
</dbReference>
<evidence type="ECO:0000256" key="2">
    <source>
        <dbReference type="ARBA" id="ARBA00004651"/>
    </source>
</evidence>
<evidence type="ECO:0000256" key="1">
    <source>
        <dbReference type="ARBA" id="ARBA00000085"/>
    </source>
</evidence>
<keyword evidence="10" id="KW-0067">ATP-binding</keyword>
<keyword evidence="4" id="KW-1003">Cell membrane</keyword>
<keyword evidence="11 14" id="KW-1133">Transmembrane helix</keyword>
<dbReference type="EC" id="2.7.13.3" evidence="3"/>
<evidence type="ECO:0000256" key="3">
    <source>
        <dbReference type="ARBA" id="ARBA00012438"/>
    </source>
</evidence>
<keyword evidence="6" id="KW-0808">Transferase</keyword>
<evidence type="ECO:0000256" key="5">
    <source>
        <dbReference type="ARBA" id="ARBA00022553"/>
    </source>
</evidence>
<dbReference type="InterPro" id="IPR003594">
    <property type="entry name" value="HATPase_dom"/>
</dbReference>
<evidence type="ECO:0000259" key="15">
    <source>
        <dbReference type="PROSITE" id="PS50109"/>
    </source>
</evidence>
<evidence type="ECO:0000313" key="16">
    <source>
        <dbReference type="EMBL" id="GAB1253294.1"/>
    </source>
</evidence>
<dbReference type="Proteomes" id="UP001628192">
    <property type="component" value="Unassembled WGS sequence"/>
</dbReference>
<accession>A0ABQ0E6D1</accession>
<dbReference type="Pfam" id="PF17203">
    <property type="entry name" value="sCache_3_2"/>
    <property type="match status" value="1"/>
</dbReference>
<evidence type="ECO:0000256" key="7">
    <source>
        <dbReference type="ARBA" id="ARBA00022692"/>
    </source>
</evidence>
<evidence type="ECO:0000256" key="13">
    <source>
        <dbReference type="ARBA" id="ARBA00023136"/>
    </source>
</evidence>
<dbReference type="Gene3D" id="3.30.565.10">
    <property type="entry name" value="Histidine kinase-like ATPase, C-terminal domain"/>
    <property type="match status" value="1"/>
</dbReference>
<dbReference type="Gene3D" id="3.30.450.20">
    <property type="entry name" value="PAS domain"/>
    <property type="match status" value="2"/>
</dbReference>
<dbReference type="GO" id="GO:0016301">
    <property type="term" value="F:kinase activity"/>
    <property type="evidence" value="ECO:0007669"/>
    <property type="project" value="UniProtKB-KW"/>
</dbReference>
<gene>
    <name evidence="16" type="ORF">Defa_07810</name>
</gene>
<dbReference type="EMBL" id="BAAFSG010000001">
    <property type="protein sequence ID" value="GAB1253294.1"/>
    <property type="molecule type" value="Genomic_DNA"/>
</dbReference>
<evidence type="ECO:0000256" key="14">
    <source>
        <dbReference type="SAM" id="Phobius"/>
    </source>
</evidence>
<keyword evidence="5" id="KW-0597">Phosphoprotein</keyword>
<comment type="subcellular location">
    <subcellularLocation>
        <location evidence="2">Cell membrane</location>
        <topology evidence="2">Multi-pass membrane protein</topology>
    </subcellularLocation>
</comment>
<evidence type="ECO:0000256" key="9">
    <source>
        <dbReference type="ARBA" id="ARBA00022777"/>
    </source>
</evidence>
<dbReference type="InterPro" id="IPR033463">
    <property type="entry name" value="sCache_3"/>
</dbReference>
<keyword evidence="17" id="KW-1185">Reference proteome</keyword>
<dbReference type="RefSeq" id="WP_407844233.1">
    <property type="nucleotide sequence ID" value="NZ_BAAFSG010000001.1"/>
</dbReference>
<dbReference type="PRINTS" id="PR00344">
    <property type="entry name" value="BCTRLSENSOR"/>
</dbReference>
<protein>
    <recommendedName>
        <fullName evidence="3">histidine kinase</fullName>
        <ecNumber evidence="3">2.7.13.3</ecNumber>
    </recommendedName>
</protein>
<evidence type="ECO:0000256" key="12">
    <source>
        <dbReference type="ARBA" id="ARBA00023012"/>
    </source>
</evidence>
<keyword evidence="8" id="KW-0547">Nucleotide-binding</keyword>
<comment type="caution">
    <text evidence="16">The sequence shown here is derived from an EMBL/GenBank/DDBJ whole genome shotgun (WGS) entry which is preliminary data.</text>
</comment>
<dbReference type="SMART" id="SM00387">
    <property type="entry name" value="HATPase_c"/>
    <property type="match status" value="1"/>
</dbReference>
<dbReference type="PANTHER" id="PTHR43547:SF10">
    <property type="entry name" value="SENSOR HISTIDINE KINASE DCUS"/>
    <property type="match status" value="1"/>
</dbReference>
<dbReference type="InterPro" id="IPR016120">
    <property type="entry name" value="Sig_transdc_His_kin_SpoOB"/>
</dbReference>
<dbReference type="Pfam" id="PF02518">
    <property type="entry name" value="HATPase_c"/>
    <property type="match status" value="1"/>
</dbReference>
<dbReference type="InterPro" id="IPR005467">
    <property type="entry name" value="His_kinase_dom"/>
</dbReference>
<dbReference type="InterPro" id="IPR035965">
    <property type="entry name" value="PAS-like_dom_sf"/>
</dbReference>
<feature type="transmembrane region" description="Helical" evidence="14">
    <location>
        <begin position="177"/>
        <end position="195"/>
    </location>
</feature>
<comment type="catalytic activity">
    <reaction evidence="1">
        <text>ATP + protein L-histidine = ADP + protein N-phospho-L-histidine.</text>
        <dbReference type="EC" id="2.7.13.3"/>
    </reaction>
</comment>
<feature type="domain" description="Histidine kinase" evidence="15">
    <location>
        <begin position="427"/>
        <end position="530"/>
    </location>
</feature>
<dbReference type="NCBIfam" id="NF008298">
    <property type="entry name" value="PRK11086.1"/>
    <property type="match status" value="1"/>
</dbReference>
<dbReference type="PANTHER" id="PTHR43547">
    <property type="entry name" value="TWO-COMPONENT HISTIDINE KINASE"/>
    <property type="match status" value="1"/>
</dbReference>
<name>A0ABQ0E6D1_9BACT</name>
<feature type="transmembrane region" description="Helical" evidence="14">
    <location>
        <begin position="9"/>
        <end position="31"/>
    </location>
</feature>
<evidence type="ECO:0000313" key="17">
    <source>
        <dbReference type="Proteomes" id="UP001628192"/>
    </source>
</evidence>
<dbReference type="PROSITE" id="PS50109">
    <property type="entry name" value="HIS_KIN"/>
    <property type="match status" value="1"/>
</dbReference>
<evidence type="ECO:0000256" key="8">
    <source>
        <dbReference type="ARBA" id="ARBA00022741"/>
    </source>
</evidence>
<dbReference type="SUPFAM" id="SSF55874">
    <property type="entry name" value="ATPase domain of HSP90 chaperone/DNA topoisomerase II/histidine kinase"/>
    <property type="match status" value="1"/>
</dbReference>
<dbReference type="SUPFAM" id="SSF55785">
    <property type="entry name" value="PYP-like sensor domain (PAS domain)"/>
    <property type="match status" value="1"/>
</dbReference>
<dbReference type="InterPro" id="IPR029151">
    <property type="entry name" value="Sensor-like_sf"/>
</dbReference>
<keyword evidence="13 14" id="KW-0472">Membrane</keyword>
<evidence type="ECO:0000256" key="4">
    <source>
        <dbReference type="ARBA" id="ARBA00022475"/>
    </source>
</evidence>
<dbReference type="InterPro" id="IPR036890">
    <property type="entry name" value="HATPase_C_sf"/>
</dbReference>